<evidence type="ECO:0000313" key="2">
    <source>
        <dbReference type="EMBL" id="KKN97157.1"/>
    </source>
</evidence>
<dbReference type="EMBL" id="LAZR01000060">
    <property type="protein sequence ID" value="KKN97157.1"/>
    <property type="molecule type" value="Genomic_DNA"/>
</dbReference>
<evidence type="ECO:0000256" key="1">
    <source>
        <dbReference type="SAM" id="Phobius"/>
    </source>
</evidence>
<dbReference type="InterPro" id="IPR059180">
    <property type="entry name" value="3D_YorM"/>
</dbReference>
<evidence type="ECO:0008006" key="3">
    <source>
        <dbReference type="Google" id="ProtNLM"/>
    </source>
</evidence>
<reference evidence="2" key="1">
    <citation type="journal article" date="2015" name="Nature">
        <title>Complex archaea that bridge the gap between prokaryotes and eukaryotes.</title>
        <authorList>
            <person name="Spang A."/>
            <person name="Saw J.H."/>
            <person name="Jorgensen S.L."/>
            <person name="Zaremba-Niedzwiedzka K."/>
            <person name="Martijn J."/>
            <person name="Lind A.E."/>
            <person name="van Eijk R."/>
            <person name="Schleper C."/>
            <person name="Guy L."/>
            <person name="Ettema T.J."/>
        </authorList>
    </citation>
    <scope>NUCLEOTIDE SEQUENCE</scope>
</reference>
<feature type="transmembrane region" description="Helical" evidence="1">
    <location>
        <begin position="15"/>
        <end position="36"/>
    </location>
</feature>
<dbReference type="CDD" id="cd14667">
    <property type="entry name" value="3D_containing_proteins"/>
    <property type="match status" value="1"/>
</dbReference>
<accession>A0A0F9VBK8</accession>
<protein>
    <recommendedName>
        <fullName evidence="3">3D domain-containing protein</fullName>
    </recommendedName>
</protein>
<name>A0A0F9VBK8_9ZZZZ</name>
<dbReference type="AlphaFoldDB" id="A0A0F9VBK8"/>
<sequence length="177" mass="19953">MDKNSEKLPILSKKLMVNSLIFLIVIYLLGFFPLLASQKDEVNFKASLEENFVFSKSTIIQGNSLLPPVNPLLVREIKVARTIKVVVTAYSSSPWETDDTPYLTASGSMVRDGIVATNILPFGTKIRLSSLYGDKIFVVEDRMNPRKGYQVDIWHSSHWEAKQFGVKLAEMEIIEEG</sequence>
<comment type="caution">
    <text evidence="2">The sequence shown here is derived from an EMBL/GenBank/DDBJ whole genome shotgun (WGS) entry which is preliminary data.</text>
</comment>
<gene>
    <name evidence="2" type="ORF">LCGC14_0161250</name>
</gene>
<keyword evidence="1" id="KW-0472">Membrane</keyword>
<proteinExistence type="predicted"/>
<keyword evidence="1" id="KW-0812">Transmembrane</keyword>
<keyword evidence="1" id="KW-1133">Transmembrane helix</keyword>
<organism evidence="2">
    <name type="scientific">marine sediment metagenome</name>
    <dbReference type="NCBI Taxonomy" id="412755"/>
    <lineage>
        <taxon>unclassified sequences</taxon>
        <taxon>metagenomes</taxon>
        <taxon>ecological metagenomes</taxon>
    </lineage>
</organism>